<gene>
    <name evidence="2" type="primary">mshA_41</name>
    <name evidence="2" type="ORF">SDC9_48141</name>
</gene>
<dbReference type="SUPFAM" id="SSF53756">
    <property type="entry name" value="UDP-Glycosyltransferase/glycogen phosphorylase"/>
    <property type="match status" value="1"/>
</dbReference>
<dbReference type="Pfam" id="PF00534">
    <property type="entry name" value="Glycos_transf_1"/>
    <property type="match status" value="1"/>
</dbReference>
<accession>A0A644WEK4</accession>
<comment type="caution">
    <text evidence="2">The sequence shown here is derived from an EMBL/GenBank/DDBJ whole genome shotgun (WGS) entry which is preliminary data.</text>
</comment>
<dbReference type="Gene3D" id="3.40.50.2000">
    <property type="entry name" value="Glycogen Phosphorylase B"/>
    <property type="match status" value="2"/>
</dbReference>
<dbReference type="EMBL" id="VSSQ01000830">
    <property type="protein sequence ID" value="MPM01901.1"/>
    <property type="molecule type" value="Genomic_DNA"/>
</dbReference>
<dbReference type="InterPro" id="IPR001296">
    <property type="entry name" value="Glyco_trans_1"/>
</dbReference>
<dbReference type="PANTHER" id="PTHR12526:SF595">
    <property type="entry name" value="BLL5217 PROTEIN"/>
    <property type="match status" value="1"/>
</dbReference>
<name>A0A644WEK4_9ZZZZ</name>
<protein>
    <submittedName>
        <fullName evidence="2">D-inositol-3-phosphate glycosyltransferase</fullName>
        <ecNumber evidence="2">2.4.1.250</ecNumber>
    </submittedName>
</protein>
<dbReference type="PANTHER" id="PTHR12526">
    <property type="entry name" value="GLYCOSYLTRANSFERASE"/>
    <property type="match status" value="1"/>
</dbReference>
<feature type="domain" description="Glycosyl transferase family 1" evidence="1">
    <location>
        <begin position="185"/>
        <end position="318"/>
    </location>
</feature>
<dbReference type="GO" id="GO:0102710">
    <property type="term" value="F:D-inositol-3-phosphate glycosyltransferase activity"/>
    <property type="evidence" value="ECO:0007669"/>
    <property type="project" value="UniProtKB-EC"/>
</dbReference>
<keyword evidence="2" id="KW-0808">Transferase</keyword>
<dbReference type="EC" id="2.4.1.250" evidence="2"/>
<evidence type="ECO:0000313" key="2">
    <source>
        <dbReference type="EMBL" id="MPM01901.1"/>
    </source>
</evidence>
<proteinExistence type="predicted"/>
<sequence>MPKLRFHLLGLAHLETHKRNSSCAYTQKIIKLAKMIKKFGHTVYFYGVEGSEVPCDKFIQVSTQKILNNTYGNYNRATDFYKQDPDDIAHKQFNNNAIKAILEEKEERDILLCTMGVYHKPIADAVGLLTVEPGVGYTGVFSSSRVFESYAWMHYIYGLLKIEDGVWYDAVIPNYYDPSDFPYQPRKQNYLLYFGRIISRKGIQVASEVAKATGNKLYIVGQGSLENSGEKISLSSEKHIVYHPAVGPEERAKLLGNARAVLMPTYYLEPFGGVNVEAQLCGTPVITSDWGAFPETVLHGVTGYRCRVFEEFCWAVNHVDRIRPEACRAWAERNYSMERVGKMYEEYFQRVYRLFDRGWYQPNEVRRELGWLERYYPKV</sequence>
<evidence type="ECO:0000259" key="1">
    <source>
        <dbReference type="Pfam" id="PF00534"/>
    </source>
</evidence>
<organism evidence="2">
    <name type="scientific">bioreactor metagenome</name>
    <dbReference type="NCBI Taxonomy" id="1076179"/>
    <lineage>
        <taxon>unclassified sequences</taxon>
        <taxon>metagenomes</taxon>
        <taxon>ecological metagenomes</taxon>
    </lineage>
</organism>
<dbReference type="AlphaFoldDB" id="A0A644WEK4"/>
<keyword evidence="2" id="KW-0328">Glycosyltransferase</keyword>
<reference evidence="2" key="1">
    <citation type="submission" date="2019-08" db="EMBL/GenBank/DDBJ databases">
        <authorList>
            <person name="Kucharzyk K."/>
            <person name="Murdoch R.W."/>
            <person name="Higgins S."/>
            <person name="Loffler F."/>
        </authorList>
    </citation>
    <scope>NUCLEOTIDE SEQUENCE</scope>
</reference>